<feature type="compositionally biased region" description="Low complexity" evidence="1">
    <location>
        <begin position="72"/>
        <end position="81"/>
    </location>
</feature>
<dbReference type="AlphaFoldDB" id="A0A0L0NFG9"/>
<evidence type="ECO:0000313" key="2">
    <source>
        <dbReference type="EMBL" id="KND92851.1"/>
    </source>
</evidence>
<feature type="region of interest" description="Disordered" evidence="1">
    <location>
        <begin position="224"/>
        <end position="255"/>
    </location>
</feature>
<sequence>MDNWRVDAEMSGVSLSGGTRGGSADTAWRASAARCCRLGVVIAAWHGAVRLRPRAASGDDLPGPGDGDRGGRSSLSSSSSSTPGRAWAPAARAISGRRPLSSPSGLLWRLGAQAALRSASSSQPCEGRAATANRKSAGGDGHLRLCAQPTAGGRKGPTTGSSGPEGERSWQRCAIRSRDGTRQDAEGDKDRWAREGRAEEVRERPLVCEWKKSEEWKRRRIRRKRAVARGGGGEADEDTSRNDDEVGDCWVESTE</sequence>
<comment type="caution">
    <text evidence="2">The sequence shown here is derived from an EMBL/GenBank/DDBJ whole genome shotgun (WGS) entry which is preliminary data.</text>
</comment>
<protein>
    <submittedName>
        <fullName evidence="2">Uncharacterized protein</fullName>
    </submittedName>
</protein>
<name>A0A0L0NFG9_TOLOC</name>
<organism evidence="2 3">
    <name type="scientific">Tolypocladium ophioglossoides (strain CBS 100239)</name>
    <name type="common">Snaketongue truffleclub</name>
    <name type="synonym">Elaphocordyceps ophioglossoides</name>
    <dbReference type="NCBI Taxonomy" id="1163406"/>
    <lineage>
        <taxon>Eukaryota</taxon>
        <taxon>Fungi</taxon>
        <taxon>Dikarya</taxon>
        <taxon>Ascomycota</taxon>
        <taxon>Pezizomycotina</taxon>
        <taxon>Sordariomycetes</taxon>
        <taxon>Hypocreomycetidae</taxon>
        <taxon>Hypocreales</taxon>
        <taxon>Ophiocordycipitaceae</taxon>
        <taxon>Tolypocladium</taxon>
    </lineage>
</organism>
<proteinExistence type="predicted"/>
<evidence type="ECO:0000256" key="1">
    <source>
        <dbReference type="SAM" id="MobiDB-lite"/>
    </source>
</evidence>
<evidence type="ECO:0000313" key="3">
    <source>
        <dbReference type="Proteomes" id="UP000036947"/>
    </source>
</evidence>
<gene>
    <name evidence="2" type="ORF">TOPH_02558</name>
</gene>
<feature type="region of interest" description="Disordered" evidence="1">
    <location>
        <begin position="1"/>
        <end position="23"/>
    </location>
</feature>
<feature type="region of interest" description="Disordered" evidence="1">
    <location>
        <begin position="118"/>
        <end position="202"/>
    </location>
</feature>
<dbReference type="EMBL" id="LFRF01000005">
    <property type="protein sequence ID" value="KND92851.1"/>
    <property type="molecule type" value="Genomic_DNA"/>
</dbReference>
<accession>A0A0L0NFG9</accession>
<dbReference type="Proteomes" id="UP000036947">
    <property type="component" value="Unassembled WGS sequence"/>
</dbReference>
<feature type="region of interest" description="Disordered" evidence="1">
    <location>
        <begin position="54"/>
        <end position="99"/>
    </location>
</feature>
<reference evidence="2 3" key="1">
    <citation type="journal article" date="2015" name="BMC Genomics">
        <title>The genome of the truffle-parasite Tolypocladium ophioglossoides and the evolution of antifungal peptaibiotics.</title>
        <authorList>
            <person name="Quandt C.A."/>
            <person name="Bushley K.E."/>
            <person name="Spatafora J.W."/>
        </authorList>
    </citation>
    <scope>NUCLEOTIDE SEQUENCE [LARGE SCALE GENOMIC DNA]</scope>
    <source>
        <strain evidence="2 3">CBS 100239</strain>
    </source>
</reference>
<keyword evidence="3" id="KW-1185">Reference proteome</keyword>
<feature type="compositionally biased region" description="Basic and acidic residues" evidence="1">
    <location>
        <begin position="165"/>
        <end position="202"/>
    </location>
</feature>